<evidence type="ECO:0000313" key="6">
    <source>
        <dbReference type="EMBL" id="VFU59819.1"/>
    </source>
</evidence>
<evidence type="ECO:0000256" key="2">
    <source>
        <dbReference type="ARBA" id="ARBA00022574"/>
    </source>
</evidence>
<keyword evidence="3" id="KW-0677">Repeat</keyword>
<dbReference type="SMART" id="SM00320">
    <property type="entry name" value="WD40"/>
    <property type="match status" value="3"/>
</dbReference>
<dbReference type="Pfam" id="PF21032">
    <property type="entry name" value="PROPPIN"/>
    <property type="match status" value="1"/>
</dbReference>
<proteinExistence type="inferred from homology"/>
<evidence type="ECO:0008006" key="7">
    <source>
        <dbReference type="Google" id="ProtNLM"/>
    </source>
</evidence>
<evidence type="ECO:0000256" key="1">
    <source>
        <dbReference type="ARBA" id="ARBA00004623"/>
    </source>
</evidence>
<name>A0A6N2N1J7_SALVM</name>
<dbReference type="PANTHER" id="PTHR35686:SF1">
    <property type="entry name" value="KINETOCHORE PROTEIN"/>
    <property type="match status" value="1"/>
</dbReference>
<protein>
    <recommendedName>
        <fullName evidence="7">BCAS3 domain-containing protein</fullName>
    </recommendedName>
</protein>
<dbReference type="SUPFAM" id="SSF50978">
    <property type="entry name" value="WD40 repeat-like"/>
    <property type="match status" value="1"/>
</dbReference>
<comment type="subcellular location">
    <subcellularLocation>
        <location evidence="1">Preautophagosomal structure membrane</location>
        <topology evidence="1">Peripheral membrane protein</topology>
    </subcellularLocation>
</comment>
<dbReference type="InterPro" id="IPR001680">
    <property type="entry name" value="WD40_rpt"/>
</dbReference>
<dbReference type="GO" id="GO:0034045">
    <property type="term" value="C:phagophore assembly site membrane"/>
    <property type="evidence" value="ECO:0007669"/>
    <property type="project" value="UniProtKB-SubCell"/>
</dbReference>
<keyword evidence="2" id="KW-0853">WD repeat</keyword>
<evidence type="ECO:0000256" key="5">
    <source>
        <dbReference type="SAM" id="MobiDB-lite"/>
    </source>
</evidence>
<dbReference type="AlphaFoldDB" id="A0A6N2N1J7"/>
<dbReference type="Gene3D" id="2.130.10.10">
    <property type="entry name" value="YVTN repeat-like/Quinoprotein amine dehydrogenase"/>
    <property type="match status" value="1"/>
</dbReference>
<dbReference type="FunFam" id="2.130.10.10:FF:001083">
    <property type="entry name" value="Autophagy-related protein 18a isoform A"/>
    <property type="match status" value="1"/>
</dbReference>
<dbReference type="InterPro" id="IPR015943">
    <property type="entry name" value="WD40/YVTN_repeat-like_dom_sf"/>
</dbReference>
<gene>
    <name evidence="6" type="ORF">SVIM_LOCUS441231</name>
</gene>
<comment type="similarity">
    <text evidence="4">Belongs to the WD repeat PROPPIN family.</text>
</comment>
<feature type="compositionally biased region" description="Low complexity" evidence="5">
    <location>
        <begin position="555"/>
        <end position="571"/>
    </location>
</feature>
<sequence length="931" mass="103398">MWRQNTFPGKSDSDHSISDEEDLEGDLRENCVSLAGNTLKEEAWELQSRLDMLRGMNAQSCGNRIRNLASEKKTNVNVDELEMPDFPNDDTFFFSPRKGSAHDSKDELDSDDEDKYALLEYSIMSNDTKFDKGNDLRGFGREKQAEACTWSLVNEEAETLINLNENALSSHSAHSKGTKSRKGIRGKSKPKFAFHFQSLKDGLYQPFISKDTNPITFKVDDGPERSETIENKNLENISPASHEEFCGENVNLPEIKLVEDEALSHGFDHSMAELLDGLQDKNIQPRGNPKWYSRTKSRRGHIVMKRSMSLLGDRIIDDEDQPELMASGSSSDDETDHQNINLAGLEMKKQTITDRFQEALAATSVSDEGVIFTAAEPSGIGLFRKLQQVMQTEKERDTEFLKKLQMGASPNSEPCSIVVKILSRYFDAKLIVCQCTFGENIKDSQSPESSKTFVDRRRIRTVIFSPRVCSNVDLDLGNLICIHPPWKEVQVIGSPASMATLSAYSSPPWPNPNPDPPDDLLATQDELESQTQSPSEPQSYGSQSSTMPPNPNPNPISNYNTSVSSPPQSTAQPPPISLLHVSFNQDSGCFAAGTDHGFRIYNCDPFREIFRRDFYGSGNSGGGIGAVEMLFRCNVLALVGGGPDPQYPPNKVMIWDDHQSRCIGELSFRSEVRAVKLRRDRIIVVLEQKIFVYNFADLKLLHQIETIANPKGLCAVSHGAGSLVLVCPGLQKGQIRAEHYASKRTKFIMAHDSRTACFALTQDGQLLATASTKGTLVRIFNTVDGTLLQEVRRGADRAEIYSLAFSSTAQWLAVSSDKGTVHVFSLKINPGSPGIERSQSISEPNHAVTTPASSLSFFKGVLPKYFSSEWSVAQFRLIEGSQYIVAFGHQKNTVVILGLDGSFYRCQFDPVIGGEMTQLEYHNFLKPEAAF</sequence>
<organism evidence="6">
    <name type="scientific">Salix viminalis</name>
    <name type="common">Common osier</name>
    <name type="synonym">Basket willow</name>
    <dbReference type="NCBI Taxonomy" id="40686"/>
    <lineage>
        <taxon>Eukaryota</taxon>
        <taxon>Viridiplantae</taxon>
        <taxon>Streptophyta</taxon>
        <taxon>Embryophyta</taxon>
        <taxon>Tracheophyta</taxon>
        <taxon>Spermatophyta</taxon>
        <taxon>Magnoliopsida</taxon>
        <taxon>eudicotyledons</taxon>
        <taxon>Gunneridae</taxon>
        <taxon>Pentapetalae</taxon>
        <taxon>rosids</taxon>
        <taxon>fabids</taxon>
        <taxon>Malpighiales</taxon>
        <taxon>Salicaceae</taxon>
        <taxon>Saliceae</taxon>
        <taxon>Salix</taxon>
    </lineage>
</organism>
<feature type="region of interest" description="Disordered" evidence="5">
    <location>
        <begin position="1"/>
        <end position="24"/>
    </location>
</feature>
<dbReference type="EMBL" id="CAADRP010002040">
    <property type="protein sequence ID" value="VFU59819.1"/>
    <property type="molecule type" value="Genomic_DNA"/>
</dbReference>
<dbReference type="InterPro" id="IPR048720">
    <property type="entry name" value="PROPPIN"/>
</dbReference>
<feature type="region of interest" description="Disordered" evidence="5">
    <location>
        <begin position="503"/>
        <end position="578"/>
    </location>
</feature>
<feature type="compositionally biased region" description="Low complexity" evidence="5">
    <location>
        <begin position="529"/>
        <end position="547"/>
    </location>
</feature>
<evidence type="ECO:0000256" key="4">
    <source>
        <dbReference type="ARBA" id="ARBA00025740"/>
    </source>
</evidence>
<dbReference type="InterPro" id="IPR036322">
    <property type="entry name" value="WD40_repeat_dom_sf"/>
</dbReference>
<evidence type="ECO:0000256" key="3">
    <source>
        <dbReference type="ARBA" id="ARBA00022737"/>
    </source>
</evidence>
<accession>A0A6N2N1J7</accession>
<dbReference type="PANTHER" id="PTHR35686">
    <property type="entry name" value="KINETOCHORE PROTEIN"/>
    <property type="match status" value="1"/>
</dbReference>
<reference evidence="6" key="1">
    <citation type="submission" date="2019-03" db="EMBL/GenBank/DDBJ databases">
        <authorList>
            <person name="Mank J."/>
            <person name="Almeida P."/>
        </authorList>
    </citation>
    <scope>NUCLEOTIDE SEQUENCE</scope>
    <source>
        <strain evidence="6">78183</strain>
    </source>
</reference>